<name>A0ABT4QIH0_9BACL</name>
<evidence type="ECO:0000256" key="1">
    <source>
        <dbReference type="ARBA" id="ARBA00022723"/>
    </source>
</evidence>
<accession>A0ABT4QIH0</accession>
<keyword evidence="4" id="KW-1185">Reference proteome</keyword>
<dbReference type="SUPFAM" id="SSF54593">
    <property type="entry name" value="Glyoxalase/Bleomycin resistance protein/Dihydroxybiphenyl dioxygenase"/>
    <property type="match status" value="2"/>
</dbReference>
<organism evidence="3 4">
    <name type="scientific">Paenibacillus gyeongsangnamensis</name>
    <dbReference type="NCBI Taxonomy" id="3388067"/>
    <lineage>
        <taxon>Bacteria</taxon>
        <taxon>Bacillati</taxon>
        <taxon>Bacillota</taxon>
        <taxon>Bacilli</taxon>
        <taxon>Bacillales</taxon>
        <taxon>Paenibacillaceae</taxon>
        <taxon>Paenibacillus</taxon>
    </lineage>
</organism>
<dbReference type="PANTHER" id="PTHR43279">
    <property type="entry name" value="CATECHOL-2,3-DIOXYGENASE"/>
    <property type="match status" value="1"/>
</dbReference>
<evidence type="ECO:0000313" key="3">
    <source>
        <dbReference type="EMBL" id="MCZ8516683.1"/>
    </source>
</evidence>
<dbReference type="RefSeq" id="WP_269885219.1">
    <property type="nucleotide sequence ID" value="NZ_JAQAGZ010000026.1"/>
</dbReference>
<sequence length="282" mass="31620">MNFHRNPNTYVGQLNLKVQNLQRALQFYQEVIGFKVLDQTEKTANLTADGKTVLLSIEQPDNVVPMQERTTGLYHFALLLPTRTDLAQIVQHFAKIGLQFGSSDHLVSESLYLSDPDGNGIEVFRDRDPSEWVWNNGEVEVSVDPLNFRDLLSCVNQKTWRGLPAGTVMGHIHLHVSELRMTEEFYVKGLGFEVVIRYGTQALFISTGKYHHHIGLNTWNGLGAPRPSENSVGLKSFTLIYPNITARDHVVAHLENIGAPITEENSTFATTDPSGNRILLLV</sequence>
<reference evidence="3 4" key="1">
    <citation type="submission" date="2022-12" db="EMBL/GenBank/DDBJ databases">
        <title>Draft genome sequence of Paenibacillus sp. dW9.</title>
        <authorList>
            <person name="Choi E.-W."/>
            <person name="Kim D.-U."/>
        </authorList>
    </citation>
    <scope>NUCLEOTIDE SEQUENCE [LARGE SCALE GENOMIC DNA]</scope>
    <source>
        <strain evidence="4">dW9</strain>
    </source>
</reference>
<dbReference type="PROSITE" id="PS51819">
    <property type="entry name" value="VOC"/>
    <property type="match status" value="1"/>
</dbReference>
<dbReference type="InterPro" id="IPR004360">
    <property type="entry name" value="Glyas_Fos-R_dOase_dom"/>
</dbReference>
<dbReference type="InterPro" id="IPR037523">
    <property type="entry name" value="VOC_core"/>
</dbReference>
<gene>
    <name evidence="3" type="ORF">O9H85_30735</name>
</gene>
<evidence type="ECO:0000259" key="2">
    <source>
        <dbReference type="PROSITE" id="PS51819"/>
    </source>
</evidence>
<dbReference type="PANTHER" id="PTHR43279:SF1">
    <property type="entry name" value="CATECHOL-2,3-DIOXYGENASE"/>
    <property type="match status" value="1"/>
</dbReference>
<dbReference type="CDD" id="cd16359">
    <property type="entry name" value="VOC_BsCatE_like_C"/>
    <property type="match status" value="1"/>
</dbReference>
<keyword evidence="1" id="KW-0479">Metal-binding</keyword>
<dbReference type="EMBL" id="JAQAGZ010000026">
    <property type="protein sequence ID" value="MCZ8516683.1"/>
    <property type="molecule type" value="Genomic_DNA"/>
</dbReference>
<dbReference type="InterPro" id="IPR018146">
    <property type="entry name" value="Glyoxalase_1_CS"/>
</dbReference>
<dbReference type="InterPro" id="IPR029068">
    <property type="entry name" value="Glyas_Bleomycin-R_OHBP_Dase"/>
</dbReference>
<feature type="domain" description="VOC" evidence="2">
    <location>
        <begin position="10"/>
        <end position="126"/>
    </location>
</feature>
<dbReference type="Proteomes" id="UP001527882">
    <property type="component" value="Unassembled WGS sequence"/>
</dbReference>
<dbReference type="PROSITE" id="PS00934">
    <property type="entry name" value="GLYOXALASE_I_1"/>
    <property type="match status" value="1"/>
</dbReference>
<protein>
    <submittedName>
        <fullName evidence="3">VOC family protein</fullName>
    </submittedName>
</protein>
<proteinExistence type="predicted"/>
<comment type="caution">
    <text evidence="3">The sequence shown here is derived from an EMBL/GenBank/DDBJ whole genome shotgun (WGS) entry which is preliminary data.</text>
</comment>
<evidence type="ECO:0000313" key="4">
    <source>
        <dbReference type="Proteomes" id="UP001527882"/>
    </source>
</evidence>
<dbReference type="Pfam" id="PF00903">
    <property type="entry name" value="Glyoxalase"/>
    <property type="match status" value="2"/>
</dbReference>
<dbReference type="Gene3D" id="3.10.180.10">
    <property type="entry name" value="2,3-Dihydroxybiphenyl 1,2-Dioxygenase, domain 1"/>
    <property type="match status" value="2"/>
</dbReference>